<evidence type="ECO:0000313" key="2">
    <source>
        <dbReference type="Proteomes" id="UP000245880"/>
    </source>
</evidence>
<dbReference type="SUPFAM" id="SSF54285">
    <property type="entry name" value="MoaD/ThiS"/>
    <property type="match status" value="1"/>
</dbReference>
<gene>
    <name evidence="1" type="ORF">CLV98_10378</name>
</gene>
<dbReference type="InterPro" id="IPR003749">
    <property type="entry name" value="ThiS/MoaD-like"/>
</dbReference>
<keyword evidence="2" id="KW-1185">Reference proteome</keyword>
<proteinExistence type="predicted"/>
<dbReference type="EMBL" id="QGDT01000003">
    <property type="protein sequence ID" value="PWJ58713.1"/>
    <property type="molecule type" value="Genomic_DNA"/>
</dbReference>
<dbReference type="Pfam" id="PF02597">
    <property type="entry name" value="ThiS"/>
    <property type="match status" value="1"/>
</dbReference>
<name>A0A316ALT3_9BACT</name>
<accession>A0A316ALT3</accession>
<dbReference type="PANTHER" id="PTHR34472:SF1">
    <property type="entry name" value="SULFUR CARRIER PROTEIN THIS"/>
    <property type="match status" value="1"/>
</dbReference>
<dbReference type="RefSeq" id="WP_109673654.1">
    <property type="nucleotide sequence ID" value="NZ_QGDT01000003.1"/>
</dbReference>
<sequence length="67" mass="7182">MEILLNNLPKQIPEDCTVSAVLDLFLPKAPTGLAVAVNQSVIPKSAWESHRLKASDRLTIITATQGG</sequence>
<protein>
    <submittedName>
        <fullName evidence="1">Sulfur carrier protein</fullName>
    </submittedName>
</protein>
<dbReference type="PANTHER" id="PTHR34472">
    <property type="entry name" value="SULFUR CARRIER PROTEIN THIS"/>
    <property type="match status" value="1"/>
</dbReference>
<reference evidence="1 2" key="1">
    <citation type="submission" date="2018-03" db="EMBL/GenBank/DDBJ databases">
        <title>Genomic Encyclopedia of Archaeal and Bacterial Type Strains, Phase II (KMG-II): from individual species to whole genera.</title>
        <authorList>
            <person name="Goeker M."/>
        </authorList>
    </citation>
    <scope>NUCLEOTIDE SEQUENCE [LARGE SCALE GENOMIC DNA]</scope>
    <source>
        <strain evidence="1 2">DSM 100346</strain>
    </source>
</reference>
<dbReference type="Proteomes" id="UP000245880">
    <property type="component" value="Unassembled WGS sequence"/>
</dbReference>
<dbReference type="OrthoDB" id="1525151at2"/>
<dbReference type="InterPro" id="IPR016155">
    <property type="entry name" value="Mopterin_synth/thiamin_S_b"/>
</dbReference>
<comment type="caution">
    <text evidence="1">The sequence shown here is derived from an EMBL/GenBank/DDBJ whole genome shotgun (WGS) entry which is preliminary data.</text>
</comment>
<evidence type="ECO:0000313" key="1">
    <source>
        <dbReference type="EMBL" id="PWJ58713.1"/>
    </source>
</evidence>
<dbReference type="InterPro" id="IPR012675">
    <property type="entry name" value="Beta-grasp_dom_sf"/>
</dbReference>
<dbReference type="NCBIfam" id="TIGR01683">
    <property type="entry name" value="thiS"/>
    <property type="match status" value="1"/>
</dbReference>
<dbReference type="AlphaFoldDB" id="A0A316ALT3"/>
<dbReference type="Gene3D" id="3.10.20.30">
    <property type="match status" value="1"/>
</dbReference>
<organism evidence="1 2">
    <name type="scientific">Dyadobacter jejuensis</name>
    <dbReference type="NCBI Taxonomy" id="1082580"/>
    <lineage>
        <taxon>Bacteria</taxon>
        <taxon>Pseudomonadati</taxon>
        <taxon>Bacteroidota</taxon>
        <taxon>Cytophagia</taxon>
        <taxon>Cytophagales</taxon>
        <taxon>Spirosomataceae</taxon>
        <taxon>Dyadobacter</taxon>
    </lineage>
</organism>
<dbReference type="CDD" id="cd00565">
    <property type="entry name" value="Ubl_ThiS"/>
    <property type="match status" value="1"/>
</dbReference>
<dbReference type="InterPro" id="IPR010035">
    <property type="entry name" value="Thi_S"/>
</dbReference>